<dbReference type="Proteomes" id="UP000008810">
    <property type="component" value="Chromosome 3"/>
</dbReference>
<evidence type="ECO:0000313" key="3">
    <source>
        <dbReference type="Proteomes" id="UP000008810"/>
    </source>
</evidence>
<reference evidence="2" key="3">
    <citation type="submission" date="2018-08" db="UniProtKB">
        <authorList>
            <consortium name="EnsemblPlants"/>
        </authorList>
    </citation>
    <scope>IDENTIFICATION</scope>
    <source>
        <strain evidence="2">cv. Bd21</strain>
    </source>
</reference>
<keyword evidence="3" id="KW-1185">Reference proteome</keyword>
<dbReference type="EnsemblPlants" id="KQJ94153">
    <property type="protein sequence ID" value="KQJ94153"/>
    <property type="gene ID" value="BRADI_3g08883v3"/>
</dbReference>
<gene>
    <name evidence="1" type="ORF">BRADI_3g08883v3</name>
</gene>
<reference evidence="1" key="2">
    <citation type="submission" date="2017-06" db="EMBL/GenBank/DDBJ databases">
        <title>WGS assembly of Brachypodium distachyon.</title>
        <authorList>
            <consortium name="The International Brachypodium Initiative"/>
            <person name="Lucas S."/>
            <person name="Harmon-Smith M."/>
            <person name="Lail K."/>
            <person name="Tice H."/>
            <person name="Grimwood J."/>
            <person name="Bruce D."/>
            <person name="Barry K."/>
            <person name="Shu S."/>
            <person name="Lindquist E."/>
            <person name="Wang M."/>
            <person name="Pitluck S."/>
            <person name="Vogel J.P."/>
            <person name="Garvin D.F."/>
            <person name="Mockler T.C."/>
            <person name="Schmutz J."/>
            <person name="Rokhsar D."/>
            <person name="Bevan M.W."/>
        </authorList>
    </citation>
    <scope>NUCLEOTIDE SEQUENCE</scope>
    <source>
        <strain evidence="1">Bd21</strain>
    </source>
</reference>
<evidence type="ECO:0000313" key="2">
    <source>
        <dbReference type="EnsemblPlants" id="KQJ94153"/>
    </source>
</evidence>
<dbReference type="InParanoid" id="A0A0Q3PXI5"/>
<evidence type="ECO:0000313" key="1">
    <source>
        <dbReference type="EMBL" id="KQJ94153.1"/>
    </source>
</evidence>
<proteinExistence type="predicted"/>
<dbReference type="EMBL" id="CM000882">
    <property type="protein sequence ID" value="KQJ94153.1"/>
    <property type="molecule type" value="Genomic_DNA"/>
</dbReference>
<dbReference type="Gramene" id="KQJ94153">
    <property type="protein sequence ID" value="KQJ94153"/>
    <property type="gene ID" value="BRADI_3g08883v3"/>
</dbReference>
<name>A0A0Q3PXI5_BRADI</name>
<protein>
    <submittedName>
        <fullName evidence="1 2">Uncharacterized protein</fullName>
    </submittedName>
</protein>
<accession>A0A0Q3PXI5</accession>
<sequence length="64" mass="7143">MENHPLYSSFLRSSTCVVVLSKIFEDACCYLEATKIMTLIKKKGGDELSKEDNGSKCQCSGYIE</sequence>
<reference evidence="1 2" key="1">
    <citation type="journal article" date="2010" name="Nature">
        <title>Genome sequencing and analysis of the model grass Brachypodium distachyon.</title>
        <authorList>
            <consortium name="International Brachypodium Initiative"/>
        </authorList>
    </citation>
    <scope>NUCLEOTIDE SEQUENCE [LARGE SCALE GENOMIC DNA]</scope>
    <source>
        <strain evidence="1 2">Bd21</strain>
    </source>
</reference>
<organism evidence="1">
    <name type="scientific">Brachypodium distachyon</name>
    <name type="common">Purple false brome</name>
    <name type="synonym">Trachynia distachya</name>
    <dbReference type="NCBI Taxonomy" id="15368"/>
    <lineage>
        <taxon>Eukaryota</taxon>
        <taxon>Viridiplantae</taxon>
        <taxon>Streptophyta</taxon>
        <taxon>Embryophyta</taxon>
        <taxon>Tracheophyta</taxon>
        <taxon>Spermatophyta</taxon>
        <taxon>Magnoliopsida</taxon>
        <taxon>Liliopsida</taxon>
        <taxon>Poales</taxon>
        <taxon>Poaceae</taxon>
        <taxon>BOP clade</taxon>
        <taxon>Pooideae</taxon>
        <taxon>Stipodae</taxon>
        <taxon>Brachypodieae</taxon>
        <taxon>Brachypodium</taxon>
    </lineage>
</organism>
<dbReference type="AlphaFoldDB" id="A0A0Q3PXI5"/>